<gene>
    <name evidence="2" type="ORF">O181_100182</name>
</gene>
<protein>
    <submittedName>
        <fullName evidence="2">Uncharacterized protein</fullName>
    </submittedName>
</protein>
<dbReference type="EMBL" id="AVOT02069612">
    <property type="protein sequence ID" value="MBW0560467.1"/>
    <property type="molecule type" value="Genomic_DNA"/>
</dbReference>
<feature type="region of interest" description="Disordered" evidence="1">
    <location>
        <begin position="71"/>
        <end position="110"/>
    </location>
</feature>
<evidence type="ECO:0000313" key="2">
    <source>
        <dbReference type="EMBL" id="MBW0560467.1"/>
    </source>
</evidence>
<feature type="compositionally biased region" description="Low complexity" evidence="1">
    <location>
        <begin position="101"/>
        <end position="110"/>
    </location>
</feature>
<proteinExistence type="predicted"/>
<dbReference type="AlphaFoldDB" id="A0A9Q3PH96"/>
<accession>A0A9Q3PH96</accession>
<evidence type="ECO:0000313" key="3">
    <source>
        <dbReference type="Proteomes" id="UP000765509"/>
    </source>
</evidence>
<organism evidence="2 3">
    <name type="scientific">Austropuccinia psidii MF-1</name>
    <dbReference type="NCBI Taxonomy" id="1389203"/>
    <lineage>
        <taxon>Eukaryota</taxon>
        <taxon>Fungi</taxon>
        <taxon>Dikarya</taxon>
        <taxon>Basidiomycota</taxon>
        <taxon>Pucciniomycotina</taxon>
        <taxon>Pucciniomycetes</taxon>
        <taxon>Pucciniales</taxon>
        <taxon>Sphaerophragmiaceae</taxon>
        <taxon>Austropuccinia</taxon>
    </lineage>
</organism>
<evidence type="ECO:0000256" key="1">
    <source>
        <dbReference type="SAM" id="MobiDB-lite"/>
    </source>
</evidence>
<feature type="compositionally biased region" description="Polar residues" evidence="1">
    <location>
        <begin position="71"/>
        <end position="100"/>
    </location>
</feature>
<name>A0A9Q3PH96_9BASI</name>
<sequence length="127" mass="14466">MDNKRFNLESHLAELEASCQRIFLREIPFKELMEITKGWSPTRQFRLLEERENKIRENQATIQAIEEQLNQTGPTLIPSGSQGVEKTSSPVNSNHSGTNKSVTKSQHSSQSQVVSLRGILIYPIHHK</sequence>
<keyword evidence="3" id="KW-1185">Reference proteome</keyword>
<reference evidence="2" key="1">
    <citation type="submission" date="2021-03" db="EMBL/GenBank/DDBJ databases">
        <title>Draft genome sequence of rust myrtle Austropuccinia psidii MF-1, a brazilian biotype.</title>
        <authorList>
            <person name="Quecine M.C."/>
            <person name="Pachon D.M.R."/>
            <person name="Bonatelli M.L."/>
            <person name="Correr F.H."/>
            <person name="Franceschini L.M."/>
            <person name="Leite T.F."/>
            <person name="Margarido G.R.A."/>
            <person name="Almeida C.A."/>
            <person name="Ferrarezi J.A."/>
            <person name="Labate C.A."/>
        </authorList>
    </citation>
    <scope>NUCLEOTIDE SEQUENCE</scope>
    <source>
        <strain evidence="2">MF-1</strain>
    </source>
</reference>
<comment type="caution">
    <text evidence="2">The sequence shown here is derived from an EMBL/GenBank/DDBJ whole genome shotgun (WGS) entry which is preliminary data.</text>
</comment>
<dbReference type="Proteomes" id="UP000765509">
    <property type="component" value="Unassembled WGS sequence"/>
</dbReference>